<dbReference type="EMBL" id="JAGIYQ010000005">
    <property type="protein sequence ID" value="MBP0725382.1"/>
    <property type="molecule type" value="Genomic_DNA"/>
</dbReference>
<feature type="domain" description="Peptidase M20 dimerisation" evidence="1">
    <location>
        <begin position="190"/>
        <end position="277"/>
    </location>
</feature>
<dbReference type="SUPFAM" id="SSF53187">
    <property type="entry name" value="Zn-dependent exopeptidases"/>
    <property type="match status" value="1"/>
</dbReference>
<dbReference type="InterPro" id="IPR017439">
    <property type="entry name" value="Amidohydrolase"/>
</dbReference>
<protein>
    <submittedName>
        <fullName evidence="2">Amidohydrolase</fullName>
    </submittedName>
</protein>
<dbReference type="Pfam" id="PF01546">
    <property type="entry name" value="Peptidase_M20"/>
    <property type="match status" value="1"/>
</dbReference>
<evidence type="ECO:0000313" key="3">
    <source>
        <dbReference type="Proteomes" id="UP000682134"/>
    </source>
</evidence>
<dbReference type="Pfam" id="PF07687">
    <property type="entry name" value="M20_dimer"/>
    <property type="match status" value="1"/>
</dbReference>
<sequence length="470" mass="51042">MDFRDRLSEIIEAKRQKLIQVSDKIWGYAELGFQEDKSAQLLCKTLEDEGFIVQEGVGNIDTAFIGSFGSGNPIIAFLGEFDALSGLSQSGGESHYNPVEMGGNGHGCGHNLLGTGSLAAAIALRYYMEENNIEGTVRYYGCPGEEIGGGKTFMVREGLFDDVDLALTWHPGTRNGVMSMASLACYEVYFKFTGKSSHAAATPHLGRSALDAVELMNVGVNYLREHIIPEARVHYAVTNSGGFSPNVVQANAETLYFIRAPRVSQTEEIYQRVCDIARGAALMTGTEVEIDFASGLSNVIPNTTLEKIIHDNFISLGVPMHNEDELQFAKNIRETLSDADKNLEVKINKELAGKVLSDLIEPFSPANEVLPGSTDVGDVSWVVPTAQCMTACEPLGTPLHTWQIVATGTTSIAHKGMLHAGKVMAATAIEAINCPDIIEKAKAELVERRDGEEYVSPLPAEVKKYIARVY</sequence>
<dbReference type="RefSeq" id="WP_209404880.1">
    <property type="nucleotide sequence ID" value="NZ_JAGIYQ010000005.1"/>
</dbReference>
<accession>A0A940NJM9</accession>
<dbReference type="CDD" id="cd05673">
    <property type="entry name" value="M20_Acy1L2_AbgB"/>
    <property type="match status" value="1"/>
</dbReference>
<evidence type="ECO:0000313" key="2">
    <source>
        <dbReference type="EMBL" id="MBP0725382.1"/>
    </source>
</evidence>
<name>A0A940NJM9_9BACI</name>
<dbReference type="GO" id="GO:0005737">
    <property type="term" value="C:cytoplasm"/>
    <property type="evidence" value="ECO:0007669"/>
    <property type="project" value="TreeGrafter"/>
</dbReference>
<dbReference type="Gene3D" id="3.30.70.360">
    <property type="match status" value="1"/>
</dbReference>
<dbReference type="AlphaFoldDB" id="A0A940NJM9"/>
<dbReference type="GO" id="GO:0046657">
    <property type="term" value="P:folic acid catabolic process"/>
    <property type="evidence" value="ECO:0007669"/>
    <property type="project" value="TreeGrafter"/>
</dbReference>
<dbReference type="PANTHER" id="PTHR30575:SF0">
    <property type="entry name" value="XAA-ARG DIPEPTIDASE"/>
    <property type="match status" value="1"/>
</dbReference>
<proteinExistence type="predicted"/>
<dbReference type="FunFam" id="3.30.70.360:FF:000004">
    <property type="entry name" value="Peptidase M20 domain-containing protein 2"/>
    <property type="match status" value="1"/>
</dbReference>
<dbReference type="InterPro" id="IPR002933">
    <property type="entry name" value="Peptidase_M20"/>
</dbReference>
<dbReference type="PIRSF" id="PIRSF037227">
    <property type="entry name" value="Aminobenzoyl-glu_utiliz_pB"/>
    <property type="match status" value="1"/>
</dbReference>
<dbReference type="SUPFAM" id="SSF55031">
    <property type="entry name" value="Bacterial exopeptidase dimerisation domain"/>
    <property type="match status" value="1"/>
</dbReference>
<dbReference type="InterPro" id="IPR036264">
    <property type="entry name" value="Bact_exopeptidase_dim_dom"/>
</dbReference>
<comment type="caution">
    <text evidence="2">The sequence shown here is derived from an EMBL/GenBank/DDBJ whole genome shotgun (WGS) entry which is preliminary data.</text>
</comment>
<dbReference type="GO" id="GO:0016805">
    <property type="term" value="F:dipeptidase activity"/>
    <property type="evidence" value="ECO:0007669"/>
    <property type="project" value="TreeGrafter"/>
</dbReference>
<evidence type="ECO:0000259" key="1">
    <source>
        <dbReference type="Pfam" id="PF07687"/>
    </source>
</evidence>
<dbReference type="PANTHER" id="PTHR30575">
    <property type="entry name" value="PEPTIDASE M20"/>
    <property type="match status" value="1"/>
</dbReference>
<keyword evidence="3" id="KW-1185">Reference proteome</keyword>
<dbReference type="InterPro" id="IPR017145">
    <property type="entry name" value="Aminobenzoyl-glu_utiliz_pB"/>
</dbReference>
<dbReference type="GO" id="GO:0071713">
    <property type="term" value="F:para-aminobenzoyl-glutamate hydrolase activity"/>
    <property type="evidence" value="ECO:0007669"/>
    <property type="project" value="TreeGrafter"/>
</dbReference>
<dbReference type="NCBIfam" id="TIGR01891">
    <property type="entry name" value="amidohydrolases"/>
    <property type="match status" value="1"/>
</dbReference>
<reference evidence="2" key="1">
    <citation type="submission" date="2021-04" db="EMBL/GenBank/DDBJ databases">
        <title>Genome seq and assembly of Bacillus sp.</title>
        <authorList>
            <person name="Chhetri G."/>
        </authorList>
    </citation>
    <scope>NUCLEOTIDE SEQUENCE</scope>
    <source>
        <strain evidence="2">RG28</strain>
    </source>
</reference>
<gene>
    <name evidence="2" type="ORF">J5Y03_09300</name>
</gene>
<dbReference type="InterPro" id="IPR052030">
    <property type="entry name" value="Peptidase_M20/M20A_hydrolases"/>
</dbReference>
<dbReference type="Proteomes" id="UP000682134">
    <property type="component" value="Unassembled WGS sequence"/>
</dbReference>
<organism evidence="2 3">
    <name type="scientific">Gottfriedia endophytica</name>
    <dbReference type="NCBI Taxonomy" id="2820819"/>
    <lineage>
        <taxon>Bacteria</taxon>
        <taxon>Bacillati</taxon>
        <taxon>Bacillota</taxon>
        <taxon>Bacilli</taxon>
        <taxon>Bacillales</taxon>
        <taxon>Bacillaceae</taxon>
        <taxon>Gottfriedia</taxon>
    </lineage>
</organism>
<dbReference type="InterPro" id="IPR011650">
    <property type="entry name" value="Peptidase_M20_dimer"/>
</dbReference>
<dbReference type="Gene3D" id="3.40.630.10">
    <property type="entry name" value="Zn peptidases"/>
    <property type="match status" value="1"/>
</dbReference>